<dbReference type="GO" id="GO:0005737">
    <property type="term" value="C:cytoplasm"/>
    <property type="evidence" value="ECO:0007669"/>
    <property type="project" value="UniProtKB-SubCell"/>
</dbReference>
<feature type="binding site" evidence="10">
    <location>
        <position position="97"/>
    </location>
    <ligand>
        <name>Zn(2+)</name>
        <dbReference type="ChEBI" id="CHEBI:29105"/>
    </ligand>
</feature>
<dbReference type="SUPFAM" id="SSF56784">
    <property type="entry name" value="HAD-like"/>
    <property type="match status" value="1"/>
</dbReference>
<dbReference type="InterPro" id="IPR036412">
    <property type="entry name" value="HAD-like_sf"/>
</dbReference>
<evidence type="ECO:0000256" key="9">
    <source>
        <dbReference type="PIRSR" id="PIRSR004682-3"/>
    </source>
</evidence>
<dbReference type="Proteomes" id="UP000183994">
    <property type="component" value="Unassembled WGS sequence"/>
</dbReference>
<dbReference type="Gene3D" id="3.40.50.1000">
    <property type="entry name" value="HAD superfamily/HAD-like"/>
    <property type="match status" value="1"/>
</dbReference>
<feature type="site" description="Stabilizes the phosphoryl group" evidence="9">
    <location>
        <position position="107"/>
    </location>
</feature>
<feature type="active site" description="Proton donor" evidence="8">
    <location>
        <position position="15"/>
    </location>
</feature>
<evidence type="ECO:0000313" key="11">
    <source>
        <dbReference type="EMBL" id="SHJ10534.1"/>
    </source>
</evidence>
<proteinExistence type="inferred from homology"/>
<dbReference type="GO" id="GO:0005975">
    <property type="term" value="P:carbohydrate metabolic process"/>
    <property type="evidence" value="ECO:0007669"/>
    <property type="project" value="InterPro"/>
</dbReference>
<evidence type="ECO:0000256" key="6">
    <source>
        <dbReference type="ARBA" id="ARBA00031828"/>
    </source>
</evidence>
<keyword evidence="4 7" id="KW-0378">Hydrolase</keyword>
<dbReference type="NCBIfam" id="NF006506">
    <property type="entry name" value="PRK08942.1"/>
    <property type="match status" value="1"/>
</dbReference>
<keyword evidence="2 7" id="KW-0963">Cytoplasm</keyword>
<evidence type="ECO:0000256" key="8">
    <source>
        <dbReference type="PIRSR" id="PIRSR004682-1"/>
    </source>
</evidence>
<dbReference type="PIRSF" id="PIRSF004682">
    <property type="entry name" value="GmhB"/>
    <property type="match status" value="1"/>
</dbReference>
<dbReference type="OrthoDB" id="9814110at2"/>
<evidence type="ECO:0000256" key="5">
    <source>
        <dbReference type="ARBA" id="ARBA00023277"/>
    </source>
</evidence>
<feature type="binding site" evidence="10">
    <location>
        <position position="105"/>
    </location>
    <ligand>
        <name>Zn(2+)</name>
        <dbReference type="ChEBI" id="CHEBI:29105"/>
    </ligand>
</feature>
<dbReference type="InterPro" id="IPR023214">
    <property type="entry name" value="HAD_sf"/>
</dbReference>
<sequence>MKNLHSGKFVFLDRDGVINRDSSHYIKNWSEFHFLPGSLKALALLKENGYHVVVVTNQSIIGRKMVEPHVLQDTHDNMRRVAAENGGEIREIFFCPHTPDDHCDCRKPKPGLLHQARDAFGLDLSNHAMIGDSAKDVLAARAAGCGLALLVGTGNGEAALEDLRRKGVEPDYAAHDLLDAVKWLLARDKEAFGGLHA</sequence>
<comment type="cofactor">
    <cofactor evidence="10">
        <name>Zn(2+)</name>
        <dbReference type="ChEBI" id="CHEBI:29105"/>
    </cofactor>
</comment>
<keyword evidence="12" id="KW-1185">Reference proteome</keyword>
<evidence type="ECO:0000256" key="1">
    <source>
        <dbReference type="ARBA" id="ARBA00004496"/>
    </source>
</evidence>
<dbReference type="InterPro" id="IPR006549">
    <property type="entry name" value="HAD-SF_hydro_IIIA"/>
</dbReference>
<dbReference type="RefSeq" id="WP_073473870.1">
    <property type="nucleotide sequence ID" value="NZ_FQZU01000004.1"/>
</dbReference>
<dbReference type="GO" id="GO:0016791">
    <property type="term" value="F:phosphatase activity"/>
    <property type="evidence" value="ECO:0007669"/>
    <property type="project" value="InterPro"/>
</dbReference>
<comment type="cofactor">
    <cofactor evidence="10">
        <name>Mg(2+)</name>
        <dbReference type="ChEBI" id="CHEBI:18420"/>
    </cofactor>
</comment>
<dbReference type="EMBL" id="FQZU01000004">
    <property type="protein sequence ID" value="SHJ10534.1"/>
    <property type="molecule type" value="Genomic_DNA"/>
</dbReference>
<feature type="binding site" evidence="10">
    <location>
        <position position="95"/>
    </location>
    <ligand>
        <name>Zn(2+)</name>
        <dbReference type="ChEBI" id="CHEBI:29105"/>
    </ligand>
</feature>
<dbReference type="EC" id="3.1.3.-" evidence="7"/>
<keyword evidence="10" id="KW-0460">Magnesium</keyword>
<keyword evidence="5 7" id="KW-0119">Carbohydrate metabolism</keyword>
<comment type="subcellular location">
    <subcellularLocation>
        <location evidence="1 7">Cytoplasm</location>
    </subcellularLocation>
</comment>
<feature type="binding site" evidence="10">
    <location>
        <position position="13"/>
    </location>
    <ligand>
        <name>Mg(2+)</name>
        <dbReference type="ChEBI" id="CHEBI:18420"/>
    </ligand>
</feature>
<dbReference type="STRING" id="1121393.SAMN02745216_01038"/>
<keyword evidence="3 10" id="KW-0479">Metal-binding</keyword>
<evidence type="ECO:0000256" key="2">
    <source>
        <dbReference type="ARBA" id="ARBA00022490"/>
    </source>
</evidence>
<feature type="active site" description="Proton donor" evidence="8">
    <location>
        <position position="13"/>
    </location>
</feature>
<evidence type="ECO:0000256" key="10">
    <source>
        <dbReference type="PIRSR" id="PIRSR004682-4"/>
    </source>
</evidence>
<organism evidence="11 12">
    <name type="scientific">Desulfatibacillum alkenivorans DSM 16219</name>
    <dbReference type="NCBI Taxonomy" id="1121393"/>
    <lineage>
        <taxon>Bacteria</taxon>
        <taxon>Pseudomonadati</taxon>
        <taxon>Thermodesulfobacteriota</taxon>
        <taxon>Desulfobacteria</taxon>
        <taxon>Desulfobacterales</taxon>
        <taxon>Desulfatibacillaceae</taxon>
        <taxon>Desulfatibacillum</taxon>
    </lineage>
</organism>
<protein>
    <recommendedName>
        <fullName evidence="6 7">D,D-heptose 1,7-bisphosphate phosphatase</fullName>
        <ecNumber evidence="7">3.1.3.-</ecNumber>
    </recommendedName>
</protein>
<dbReference type="NCBIfam" id="TIGR01656">
    <property type="entry name" value="Histidinol-ppas"/>
    <property type="match status" value="1"/>
</dbReference>
<feature type="binding site" evidence="10">
    <location>
        <position position="15"/>
    </location>
    <ligand>
        <name>Mg(2+)</name>
        <dbReference type="ChEBI" id="CHEBI:18420"/>
    </ligand>
</feature>
<dbReference type="PANTHER" id="PTHR42891:SF1">
    <property type="entry name" value="D-GLYCERO-BETA-D-MANNO-HEPTOSE-1,7-BISPHOSPHATE 7-PHOSPHATASE"/>
    <property type="match status" value="1"/>
</dbReference>
<keyword evidence="10" id="KW-0862">Zinc</keyword>
<dbReference type="InterPro" id="IPR004446">
    <property type="entry name" value="Heptose_bisP_phosphatase"/>
</dbReference>
<dbReference type="NCBIfam" id="TIGR01662">
    <property type="entry name" value="HAD-SF-IIIA"/>
    <property type="match status" value="1"/>
</dbReference>
<dbReference type="GO" id="GO:0046872">
    <property type="term" value="F:metal ion binding"/>
    <property type="evidence" value="ECO:0007669"/>
    <property type="project" value="UniProtKB-KW"/>
</dbReference>
<reference evidence="12" key="1">
    <citation type="submission" date="2016-11" db="EMBL/GenBank/DDBJ databases">
        <authorList>
            <person name="Varghese N."/>
            <person name="Submissions S."/>
        </authorList>
    </citation>
    <scope>NUCLEOTIDE SEQUENCE [LARGE SCALE GENOMIC DNA]</scope>
    <source>
        <strain evidence="12">DSM 16219</strain>
    </source>
</reference>
<evidence type="ECO:0000256" key="4">
    <source>
        <dbReference type="ARBA" id="ARBA00022801"/>
    </source>
</evidence>
<accession>A0A1M6GKT5</accession>
<evidence type="ECO:0000256" key="3">
    <source>
        <dbReference type="ARBA" id="ARBA00022723"/>
    </source>
</evidence>
<feature type="binding site" evidence="10">
    <location>
        <position position="103"/>
    </location>
    <ligand>
        <name>Zn(2+)</name>
        <dbReference type="ChEBI" id="CHEBI:29105"/>
    </ligand>
</feature>
<dbReference type="PANTHER" id="PTHR42891">
    <property type="entry name" value="D-GLYCERO-BETA-D-MANNO-HEPTOSE-1,7-BISPHOSPHATE 7-PHOSPHATASE"/>
    <property type="match status" value="1"/>
</dbReference>
<dbReference type="CDD" id="cd07503">
    <property type="entry name" value="HAD_HisB-N"/>
    <property type="match status" value="1"/>
</dbReference>
<dbReference type="Pfam" id="PF13242">
    <property type="entry name" value="Hydrolase_like"/>
    <property type="match status" value="1"/>
</dbReference>
<feature type="site" description="Contributes to substrate recognition" evidence="9">
    <location>
        <position position="106"/>
    </location>
</feature>
<name>A0A1M6GKT5_9BACT</name>
<feature type="site" description="Stabilizes the phosphoryl group" evidence="9">
    <location>
        <position position="56"/>
    </location>
</feature>
<evidence type="ECO:0000313" key="12">
    <source>
        <dbReference type="Proteomes" id="UP000183994"/>
    </source>
</evidence>
<dbReference type="AlphaFoldDB" id="A0A1M6GKT5"/>
<gene>
    <name evidence="11" type="ORF">SAMN02745216_01038</name>
</gene>
<feature type="binding site" evidence="10">
    <location>
        <position position="132"/>
    </location>
    <ligand>
        <name>Mg(2+)</name>
        <dbReference type="ChEBI" id="CHEBI:18420"/>
    </ligand>
</feature>
<evidence type="ECO:0000256" key="7">
    <source>
        <dbReference type="PIRNR" id="PIRNR004682"/>
    </source>
</evidence>
<comment type="similarity">
    <text evidence="7">Belongs to the gmhB family.</text>
</comment>
<dbReference type="InterPro" id="IPR006543">
    <property type="entry name" value="Histidinol-phos"/>
</dbReference>